<keyword evidence="5" id="KW-1185">Reference proteome</keyword>
<evidence type="ECO:0000256" key="1">
    <source>
        <dbReference type="PROSITE-ProRule" id="PRU00175"/>
    </source>
</evidence>
<reference evidence="4 5" key="1">
    <citation type="submission" date="2020-04" db="EMBL/GenBank/DDBJ databases">
        <title>Plant Genome Project.</title>
        <authorList>
            <person name="Zhang R.-G."/>
        </authorList>
    </citation>
    <scope>NUCLEOTIDE SEQUENCE [LARGE SCALE GENOMIC DNA]</scope>
    <source>
        <strain evidence="4">YNK0</strain>
        <tissue evidence="4">Leaf</tissue>
    </source>
</reference>
<keyword evidence="1" id="KW-0479">Metal-binding</keyword>
<name>A0A834YQF5_TETSI</name>
<feature type="compositionally biased region" description="Polar residues" evidence="2">
    <location>
        <begin position="440"/>
        <end position="456"/>
    </location>
</feature>
<evidence type="ECO:0000313" key="5">
    <source>
        <dbReference type="Proteomes" id="UP000655225"/>
    </source>
</evidence>
<evidence type="ECO:0000256" key="2">
    <source>
        <dbReference type="SAM" id="MobiDB-lite"/>
    </source>
</evidence>
<sequence>MGLEDTATFHGGGLSIGDSSVSCSICLEAVTDNGDKSRAKLQCGHEFHLDCIGSAFNAAGMMQCPNCRKIEKGQWLYANGCRSIPDFSMDDWTHDEDVYDLSYSEMDISLLLISSCRSQRSFAVTSVPFGIQWCPFSGLMRLTSSFEEGEYPPTAYHDLLGHHIFAEHTAASSAVHSCPYVPYFQPLQPSSSNSSRNVADASNFNPSWNGLSRPNEILTSHAFSAMDLHYHSWDHHSGPFLPTSSHIGGADQASVPSATQRSTRGDFDAIPRSGSFMLPFLLGHGSGHRSGSSFVSSMVPPYPGSNARVHDRVQGLHAYHQQQQPINSPGMHTPNFSGVRRSSGQRGSTPVGAVGPVAAPSDHTGSFSVFPFLDSSGRNHQEAENPLQSHFYAWERDRFAPFPLIPVDRESGWGPSHQAASGSDSGSRSSSFWQRQGSGTTLSQNRSENSSYQPLQPSGRMLPFI</sequence>
<keyword evidence="1" id="KW-0863">Zinc-finger</keyword>
<evidence type="ECO:0000259" key="3">
    <source>
        <dbReference type="PROSITE" id="PS50089"/>
    </source>
</evidence>
<evidence type="ECO:0000313" key="4">
    <source>
        <dbReference type="EMBL" id="KAF8392592.1"/>
    </source>
</evidence>
<feature type="region of interest" description="Disordered" evidence="2">
    <location>
        <begin position="324"/>
        <end position="352"/>
    </location>
</feature>
<dbReference type="SMART" id="SM00184">
    <property type="entry name" value="RING"/>
    <property type="match status" value="1"/>
</dbReference>
<dbReference type="PROSITE" id="PS50089">
    <property type="entry name" value="ZF_RING_2"/>
    <property type="match status" value="1"/>
</dbReference>
<keyword evidence="1" id="KW-0862">Zinc</keyword>
<accession>A0A834YQF5</accession>
<dbReference type="AlphaFoldDB" id="A0A834YQF5"/>
<protein>
    <recommendedName>
        <fullName evidence="3">RING-type domain-containing protein</fullName>
    </recommendedName>
</protein>
<comment type="caution">
    <text evidence="4">The sequence shown here is derived from an EMBL/GenBank/DDBJ whole genome shotgun (WGS) entry which is preliminary data.</text>
</comment>
<dbReference type="OMA" id="IWERDPY"/>
<gene>
    <name evidence="4" type="ORF">HHK36_022937</name>
</gene>
<organism evidence="4 5">
    <name type="scientific">Tetracentron sinense</name>
    <name type="common">Spur-leaf</name>
    <dbReference type="NCBI Taxonomy" id="13715"/>
    <lineage>
        <taxon>Eukaryota</taxon>
        <taxon>Viridiplantae</taxon>
        <taxon>Streptophyta</taxon>
        <taxon>Embryophyta</taxon>
        <taxon>Tracheophyta</taxon>
        <taxon>Spermatophyta</taxon>
        <taxon>Magnoliopsida</taxon>
        <taxon>Trochodendrales</taxon>
        <taxon>Trochodendraceae</taxon>
        <taxon>Tetracentron</taxon>
    </lineage>
</organism>
<dbReference type="GO" id="GO:0004842">
    <property type="term" value="F:ubiquitin-protein transferase activity"/>
    <property type="evidence" value="ECO:0007669"/>
    <property type="project" value="InterPro"/>
</dbReference>
<dbReference type="Proteomes" id="UP000655225">
    <property type="component" value="Unassembled WGS sequence"/>
</dbReference>
<dbReference type="Pfam" id="PF13639">
    <property type="entry name" value="zf-RING_2"/>
    <property type="match status" value="1"/>
</dbReference>
<dbReference type="OrthoDB" id="8062037at2759"/>
<dbReference type="PANTHER" id="PTHR46798">
    <property type="entry name" value="OS09G0511500 PROTEIN"/>
    <property type="match status" value="1"/>
</dbReference>
<dbReference type="PANTHER" id="PTHR46798:SF3">
    <property type="entry name" value="RING FINGER FAMILY PROTEIN"/>
    <property type="match status" value="1"/>
</dbReference>
<dbReference type="GO" id="GO:0008270">
    <property type="term" value="F:zinc ion binding"/>
    <property type="evidence" value="ECO:0007669"/>
    <property type="project" value="UniProtKB-KW"/>
</dbReference>
<feature type="compositionally biased region" description="Low complexity" evidence="2">
    <location>
        <begin position="421"/>
        <end position="439"/>
    </location>
</feature>
<dbReference type="InterPro" id="IPR001841">
    <property type="entry name" value="Znf_RING"/>
</dbReference>
<feature type="domain" description="RING-type" evidence="3">
    <location>
        <begin position="23"/>
        <end position="68"/>
    </location>
</feature>
<proteinExistence type="predicted"/>
<feature type="region of interest" description="Disordered" evidence="2">
    <location>
        <begin position="410"/>
        <end position="465"/>
    </location>
</feature>
<feature type="compositionally biased region" description="Low complexity" evidence="2">
    <location>
        <begin position="337"/>
        <end position="348"/>
    </location>
</feature>
<dbReference type="EMBL" id="JABCRI010000016">
    <property type="protein sequence ID" value="KAF8392592.1"/>
    <property type="molecule type" value="Genomic_DNA"/>
</dbReference>
<dbReference type="Gene3D" id="3.30.40.10">
    <property type="entry name" value="Zinc/RING finger domain, C3HC4 (zinc finger)"/>
    <property type="match status" value="1"/>
</dbReference>
<dbReference type="SUPFAM" id="SSF57850">
    <property type="entry name" value="RING/U-box"/>
    <property type="match status" value="1"/>
</dbReference>
<dbReference type="InterPro" id="IPR044274">
    <property type="entry name" value="RFI2"/>
</dbReference>
<dbReference type="InterPro" id="IPR013083">
    <property type="entry name" value="Znf_RING/FYVE/PHD"/>
</dbReference>